<dbReference type="PROSITE" id="PS01180">
    <property type="entry name" value="CUB"/>
    <property type="match status" value="2"/>
</dbReference>
<evidence type="ECO:0000313" key="8">
    <source>
        <dbReference type="RefSeq" id="XP_033352221.1"/>
    </source>
</evidence>
<gene>
    <name evidence="5 6 7 8 9" type="primary">LOC117234791</name>
</gene>
<dbReference type="Proteomes" id="UP000504631">
    <property type="component" value="Unplaced"/>
</dbReference>
<comment type="caution">
    <text evidence="2">Lacks conserved residue(s) required for the propagation of feature annotation.</text>
</comment>
<dbReference type="AlphaFoldDB" id="A0A6J3KGF5"/>
<dbReference type="GO" id="GO:0005886">
    <property type="term" value="C:plasma membrane"/>
    <property type="evidence" value="ECO:0007669"/>
    <property type="project" value="TreeGrafter"/>
</dbReference>
<reference evidence="5 6" key="1">
    <citation type="submission" date="2025-04" db="UniProtKB">
        <authorList>
            <consortium name="RefSeq"/>
        </authorList>
    </citation>
    <scope>IDENTIFICATION</scope>
    <source>
        <tissue evidence="5 6">Muscle</tissue>
    </source>
</reference>
<evidence type="ECO:0000313" key="4">
    <source>
        <dbReference type="Proteomes" id="UP000504631"/>
    </source>
</evidence>
<dbReference type="GeneID" id="117234791"/>
<dbReference type="SMART" id="SM00042">
    <property type="entry name" value="CUB"/>
    <property type="match status" value="2"/>
</dbReference>
<dbReference type="SUPFAM" id="SSF49854">
    <property type="entry name" value="Spermadhesin, CUB domain"/>
    <property type="match status" value="2"/>
</dbReference>
<keyword evidence="4" id="KW-1185">Reference proteome</keyword>
<evidence type="ECO:0000313" key="5">
    <source>
        <dbReference type="RefSeq" id="XP_033352218.1"/>
    </source>
</evidence>
<evidence type="ECO:0000313" key="6">
    <source>
        <dbReference type="RefSeq" id="XP_033352219.1"/>
    </source>
</evidence>
<dbReference type="RefSeq" id="XP_033352218.1">
    <property type="nucleotide sequence ID" value="XM_033496327.1"/>
</dbReference>
<dbReference type="CDD" id="cd00041">
    <property type="entry name" value="CUB"/>
    <property type="match status" value="1"/>
</dbReference>
<dbReference type="PANTHER" id="PTHR47537:SF3">
    <property type="entry name" value="CUB DOMAIN-CONTAINING PROTEIN"/>
    <property type="match status" value="1"/>
</dbReference>
<sequence length="859" mass="95075">MAIVEAVSEMSATRLSAWFGTVLFVATTLVHSQVTWTPIYVGSYSQVDLWTQTTNGCACSFNSSSNECACCVPSGGCSCGAASPDRCAQCGLEQYCANMCNITLDSRQLFSKSDRGFGQIKSPSLEGPSRCTYRFVPDTGQRVELQIYRLISIGRHNGTACEGGWLQLEGGGRVCGPNERFDRPVVLFSDRSVPILHMQINESTTRSQFLAYFSFSSKASVSVGWPVKGGDPKNNTECDWYYKDTDCLDGCVLASPGYPGLYPPNIRCLYSITSGPRMSIAINFTAVLLPEKHCTSDYIAVYSGSTTSSPLLKMLCFKNKTSLTYSGRKLLVEFRSGPEVPPFDYNGFVATLHFIEITTEAPTTVIMDSTDRSLDMSKSFSGAGYNTRYNNRDLQDHRKDQGSVSNSCNLEVNGEKVRAGHHDTRGKLKSTTCRLVLHGRAYDTGHVSLSSFNLSAPDCQSSIEIFDGLPEGGTLDTAKSLRKICSPSHELPPEFVQQDTYVEPKRYSSNGRDMTVVLRRATNGLTDEEYMDVSYYFHDEREGGTQQPASVCDVEYYGLTSPVKGSVVHPEPHRLFAMEGPIKCRQHFIPAANQSVIIRIESSSKQGPNNPCQTKCGDSGCHCVSNITLENVDHLLLVSETGHIVTCLCGNYQDWLPVGIRSWTPVYIEWSRSSKAGLNFRAAYEFIKDTYCGYHTTTKSEGEVNGGDLASSGLKLNQYYQQRCTWILDSLTDRQLTIEVKSGQSRPCTAWNLTIHEYSKNGDPAGLRLHTFCSRNIHKNFTLPWKTNTVVVRLQALGRTAPEYTMKWRSQFVIANTHKSEPSPPPVPNHVLRSSTGNRSREARILILFAILLAYAVGC</sequence>
<dbReference type="InterPro" id="IPR000859">
    <property type="entry name" value="CUB_dom"/>
</dbReference>
<name>A0A6J3KGF5_9HYME</name>
<dbReference type="Pfam" id="PF00431">
    <property type="entry name" value="CUB"/>
    <property type="match status" value="1"/>
</dbReference>
<evidence type="ECO:0000259" key="3">
    <source>
        <dbReference type="PROSITE" id="PS01180"/>
    </source>
</evidence>
<feature type="domain" description="CUB" evidence="3">
    <location>
        <begin position="100"/>
        <end position="216"/>
    </location>
</feature>
<keyword evidence="1" id="KW-1015">Disulfide bond</keyword>
<evidence type="ECO:0000256" key="2">
    <source>
        <dbReference type="PROSITE-ProRule" id="PRU00059"/>
    </source>
</evidence>
<evidence type="ECO:0000313" key="9">
    <source>
        <dbReference type="RefSeq" id="XP_033352222.1"/>
    </source>
</evidence>
<organism evidence="4 5">
    <name type="scientific">Bombus vosnesenskii</name>
    <dbReference type="NCBI Taxonomy" id="207650"/>
    <lineage>
        <taxon>Eukaryota</taxon>
        <taxon>Metazoa</taxon>
        <taxon>Ecdysozoa</taxon>
        <taxon>Arthropoda</taxon>
        <taxon>Hexapoda</taxon>
        <taxon>Insecta</taxon>
        <taxon>Pterygota</taxon>
        <taxon>Neoptera</taxon>
        <taxon>Endopterygota</taxon>
        <taxon>Hymenoptera</taxon>
        <taxon>Apocrita</taxon>
        <taxon>Aculeata</taxon>
        <taxon>Apoidea</taxon>
        <taxon>Anthophila</taxon>
        <taxon>Apidae</taxon>
        <taxon>Bombus</taxon>
        <taxon>Pyrobombus</taxon>
    </lineage>
</organism>
<dbReference type="RefSeq" id="XP_033352221.1">
    <property type="nucleotide sequence ID" value="XM_033496330.1"/>
</dbReference>
<evidence type="ECO:0000256" key="1">
    <source>
        <dbReference type="ARBA" id="ARBA00023157"/>
    </source>
</evidence>
<dbReference type="RefSeq" id="XP_033352222.1">
    <property type="nucleotide sequence ID" value="XM_033496331.1"/>
</dbReference>
<dbReference type="RefSeq" id="XP_033352220.1">
    <property type="nucleotide sequence ID" value="XM_033496329.1"/>
</dbReference>
<protein>
    <submittedName>
        <fullName evidence="5 6">Uncharacterized protein LOC117234791</fullName>
    </submittedName>
</protein>
<dbReference type="InterPro" id="IPR035914">
    <property type="entry name" value="Sperma_CUB_dom_sf"/>
</dbReference>
<dbReference type="KEGG" id="bvk:117234791"/>
<feature type="domain" description="CUB" evidence="3">
    <location>
        <begin position="238"/>
        <end position="355"/>
    </location>
</feature>
<evidence type="ECO:0000313" key="7">
    <source>
        <dbReference type="RefSeq" id="XP_033352220.1"/>
    </source>
</evidence>
<dbReference type="Gene3D" id="2.60.120.290">
    <property type="entry name" value="Spermadhesin, CUB domain"/>
    <property type="match status" value="1"/>
</dbReference>
<dbReference type="RefSeq" id="XP_033352219.1">
    <property type="nucleotide sequence ID" value="XM_033496328.1"/>
</dbReference>
<proteinExistence type="predicted"/>
<dbReference type="InterPro" id="IPR053207">
    <property type="entry name" value="Non-NMDA_GluR_Accessory"/>
</dbReference>
<accession>A0A6J3KGF5</accession>
<dbReference type="PANTHER" id="PTHR47537">
    <property type="entry name" value="CUBILIN"/>
    <property type="match status" value="1"/>
</dbReference>